<evidence type="ECO:0000313" key="14">
    <source>
        <dbReference type="Ensembl" id="ENSLOCP00000013547.1"/>
    </source>
</evidence>
<dbReference type="FunFam" id="2.30.29.30:FF:000021">
    <property type="entry name" value="Rho guanine nucleotide exchange factor 2"/>
    <property type="match status" value="1"/>
</dbReference>
<keyword evidence="8 9" id="KW-0175">Coiled coil</keyword>
<evidence type="ECO:0000256" key="1">
    <source>
        <dbReference type="ARBA" id="ARBA00004496"/>
    </source>
</evidence>
<proteinExistence type="predicted"/>
<dbReference type="eggNOG" id="KOG3520">
    <property type="taxonomic scope" value="Eukaryota"/>
</dbReference>
<feature type="compositionally biased region" description="Polar residues" evidence="10">
    <location>
        <begin position="1434"/>
        <end position="1451"/>
    </location>
</feature>
<evidence type="ECO:0000256" key="9">
    <source>
        <dbReference type="SAM" id="Coils"/>
    </source>
</evidence>
<feature type="compositionally biased region" description="Low complexity" evidence="10">
    <location>
        <begin position="843"/>
        <end position="855"/>
    </location>
</feature>
<dbReference type="PROSITE" id="PS50003">
    <property type="entry name" value="PH_DOMAIN"/>
    <property type="match status" value="1"/>
</dbReference>
<feature type="region of interest" description="Disordered" evidence="10">
    <location>
        <begin position="833"/>
        <end position="882"/>
    </location>
</feature>
<dbReference type="EMBL" id="AHAT01017122">
    <property type="status" value="NOT_ANNOTATED_CDS"/>
    <property type="molecule type" value="Genomic_DNA"/>
</dbReference>
<keyword evidence="5" id="KW-0479">Metal-binding</keyword>
<dbReference type="SMART" id="SM00109">
    <property type="entry name" value="C1"/>
    <property type="match status" value="1"/>
</dbReference>
<dbReference type="InterPro" id="IPR001849">
    <property type="entry name" value="PH_domain"/>
</dbReference>
<dbReference type="STRING" id="7918.ENSLOCP00000013547"/>
<feature type="compositionally biased region" description="Low complexity" evidence="10">
    <location>
        <begin position="1452"/>
        <end position="1461"/>
    </location>
</feature>
<dbReference type="GO" id="GO:0005737">
    <property type="term" value="C:cytoplasm"/>
    <property type="evidence" value="ECO:0007669"/>
    <property type="project" value="UniProtKB-SubCell"/>
</dbReference>
<dbReference type="SUPFAM" id="SSF48065">
    <property type="entry name" value="DBL homology domain (DH-domain)"/>
    <property type="match status" value="1"/>
</dbReference>
<evidence type="ECO:0000256" key="2">
    <source>
        <dbReference type="ARBA" id="ARBA00022490"/>
    </source>
</evidence>
<feature type="region of interest" description="Disordered" evidence="10">
    <location>
        <begin position="364"/>
        <end position="383"/>
    </location>
</feature>
<keyword evidence="6" id="KW-0863">Zinc-finger</keyword>
<dbReference type="GeneTree" id="ENSGT00940000155831"/>
<evidence type="ECO:0000256" key="4">
    <source>
        <dbReference type="ARBA" id="ARBA00022658"/>
    </source>
</evidence>
<feature type="domain" description="Phorbol-ester/DAG-type" evidence="13">
    <location>
        <begin position="765"/>
        <end position="812"/>
    </location>
</feature>
<dbReference type="SUPFAM" id="SSF48403">
    <property type="entry name" value="Ankyrin repeat"/>
    <property type="match status" value="1"/>
</dbReference>
<dbReference type="InterPro" id="IPR051632">
    <property type="entry name" value="Rho_GEF"/>
</dbReference>
<keyword evidence="3" id="KW-0597">Phosphoprotein</keyword>
<organism evidence="14 15">
    <name type="scientific">Lepisosteus oculatus</name>
    <name type="common">Spotted gar</name>
    <dbReference type="NCBI Taxonomy" id="7918"/>
    <lineage>
        <taxon>Eukaryota</taxon>
        <taxon>Metazoa</taxon>
        <taxon>Chordata</taxon>
        <taxon>Craniata</taxon>
        <taxon>Vertebrata</taxon>
        <taxon>Euteleostomi</taxon>
        <taxon>Actinopterygii</taxon>
        <taxon>Neopterygii</taxon>
        <taxon>Holostei</taxon>
        <taxon>Semionotiformes</taxon>
        <taxon>Lepisosteidae</taxon>
        <taxon>Lepisosteus</taxon>
    </lineage>
</organism>
<feature type="domain" description="DH" evidence="12">
    <location>
        <begin position="964"/>
        <end position="1161"/>
    </location>
</feature>
<dbReference type="Pfam" id="PF00621">
    <property type="entry name" value="RhoGEF"/>
    <property type="match status" value="1"/>
</dbReference>
<dbReference type="GO" id="GO:0035023">
    <property type="term" value="P:regulation of Rho protein signal transduction"/>
    <property type="evidence" value="ECO:0000318"/>
    <property type="project" value="GO_Central"/>
</dbReference>
<keyword evidence="15" id="KW-1185">Reference proteome</keyword>
<evidence type="ECO:0000256" key="8">
    <source>
        <dbReference type="ARBA" id="ARBA00023054"/>
    </source>
</evidence>
<evidence type="ECO:0000313" key="15">
    <source>
        <dbReference type="Proteomes" id="UP000018468"/>
    </source>
</evidence>
<dbReference type="Proteomes" id="UP000018468">
    <property type="component" value="Linkage group LG2"/>
</dbReference>
<dbReference type="GO" id="GO:0008270">
    <property type="term" value="F:zinc ion binding"/>
    <property type="evidence" value="ECO:0007669"/>
    <property type="project" value="UniProtKB-KW"/>
</dbReference>
<feature type="compositionally biased region" description="Polar residues" evidence="10">
    <location>
        <begin position="1791"/>
        <end position="1816"/>
    </location>
</feature>
<dbReference type="SMART" id="SM00233">
    <property type="entry name" value="PH"/>
    <property type="match status" value="1"/>
</dbReference>
<comment type="subcellular location">
    <subcellularLocation>
        <location evidence="1">Cytoplasm</location>
    </subcellularLocation>
</comment>
<evidence type="ECO:0000259" key="13">
    <source>
        <dbReference type="PROSITE" id="PS50081"/>
    </source>
</evidence>
<feature type="compositionally biased region" description="Basic and acidic residues" evidence="10">
    <location>
        <begin position="334"/>
        <end position="343"/>
    </location>
</feature>
<dbReference type="InterPro" id="IPR011993">
    <property type="entry name" value="PH-like_dom_sf"/>
</dbReference>
<dbReference type="InParanoid" id="W5MYT8"/>
<dbReference type="Gene3D" id="3.30.60.20">
    <property type="match status" value="1"/>
</dbReference>
<dbReference type="Gene3D" id="1.25.40.20">
    <property type="entry name" value="Ankyrin repeat-containing domain"/>
    <property type="match status" value="1"/>
</dbReference>
<feature type="compositionally biased region" description="Basic and acidic residues" evidence="10">
    <location>
        <begin position="1767"/>
        <end position="1786"/>
    </location>
</feature>
<keyword evidence="4" id="KW-0344">Guanine-nucleotide releasing factor</keyword>
<dbReference type="PANTHER" id="PTHR13944">
    <property type="entry name" value="AGAP007712-PA"/>
    <property type="match status" value="1"/>
</dbReference>
<sequence length="1834" mass="207203">MELSSKEVPLYGQVTVSAVLTTVESFPDEAEFFLVFRGSSQEHITEAQKSCFVNTLHFVVPGHNTLEDVSITGYIYTEGNPVSPVGKASLLYVQDEAHELAQFLVEHSHCLSRTSHQEVIARFGLLEENRRRKTDEKVTMAMANFEFPYTWNILGSQAGEEPKPRESLLHLAVRLGLIRLSQFLLCQPGGLMALSLPNEEGVTPLQLANQSGHQALVELLTNPPNPLVTPLAGISQIQADGSRLLKFCHLSETLTLTVRPDSERTLESDILLLRKRLKDNNFLREVKALCLEGEYEWTEDSKESHKDFCGGDRTLIDSVFEEPLVLSVDDDEEHKDPPEKEMDSDSDSPFNYSWPSFPKMRIRRRSSKQEKNHSPSFKKPQIHSTFTAASRLSAMLNGKDEIYANSMLVDKVDDLDIKYSIDGVTTESTQTDSCASDLRQGRLSHSGVHFPEEAGSSACCNHISEHCGDERHTSNNAGDREQFPSVSPANLALARLNQPHRPHVFNKEGSPPQNSTCTLSPNLVALEVDSEDDDTLDKSPLSQASTSPQSVAALQPSSADEQDSFDTSPELSSSRARSLSSHTNTLSKAYEVHSPQESGDPGIRLRSYSYSSPKISLSRPRFSRDTNISDLTEDGVFNSSGRSLLQALSLSKSMSLLNPVKQRAFSLPEHPREKRELSFRKRAQSAEDEGSAELADSLQHLTLSEFLKEIEEEEWDKYIIPSKSESEKYKVSRTFSFLKSRMSSTRSKNKGKNKDKEGKEKLVNGHQFLAGSCSGLTLCLVCDKPAIGKELLQCSNCTINVHKGCRDSSTPCLKKLQDKYGVTVKSKTASLPLTSSTREIPHSSGSLNTSSPSLPVMMAKDTKREQSYQAHPLSKSASAVTERRLSEGMEADVDSSSWRGRSQSEEILQVMGTSPSTDSFIIEDTVDVPLRSDFSADLLDYEAESWSLYVDPKFCSKQEKRVIKRQDVIYELMQTEMHHIQTLTIMSEIFRRGMKEQLQLDHYTVDKIFPCLDELFDIHKSFFSAMKERRQHGTEENNDRNFLIDRIGDVLVQQFSDENATKMKQVYGEFCSHHTEAVNFFKELQQQNKKFQAFIKQQSNNSLVRRREIPECILLVTQRITKYPVLVERILQHSKEGTEEHADLIRALSLIREVIAAVDLKVSEYEKEQKLVEILNRIENKTFAKLKNGHTFRKQDLMSQGRTLQHDGLVYWKTATGRLKDIMALLLTDVLIFLQEKDQKYIFATVDQKPPVISLQKLIVREVANEERGMFLISASSAGPEMYEIHTASKEERNNWMRLIREAVESCPEEEEERTSETEEDKRAAEARAQKIQKFQETLINQDQQICNSLEEKLRIYAELTVMSVNEESAPDPHLLIRPDPEEVPQAAVLLAAALREAEKLTAALTSQSWSSDSQSQESVAEPSSPGKLKDFGSFSSIPESPTESDYPNTQSSSSVSLTSDSEMREGEWSGDILQSLTEVRRGDATNINLKVVQSVQSLTQLLYSLQAAVTIQDSCYEVQKLILQENERLPRLPSSRGNLLQEQEKQRNLEKQREELAGAQRLQNQLRQEQQRWERECELRQRQQGEKESQLEHRERDCHLQAEQLQRDREELEAQLREYQHSLERLREGQQLVEKEREKLETQQSMLQGWRHNRQRSLPVMMIPLDSNQGTSHSRSESFDGDGSVFVNEAALQMSLNSHHRTSSLVYTNNPSAHNNLNSVIARTNDKQGNQRTDFSYNPLGSSQSRRTTTAQQQIPLYTGTSAGGHGDRANNDINTHHYSTDRPPPEQGMSGSSFYHGYSQSPPGNLLTNPQTYISLEPENGEDDGEENIVYL</sequence>
<dbReference type="InterPro" id="IPR002219">
    <property type="entry name" value="PKC_DAG/PE"/>
</dbReference>
<dbReference type="PROSITE" id="PS50010">
    <property type="entry name" value="DH_2"/>
    <property type="match status" value="1"/>
</dbReference>
<feature type="compositionally biased region" description="Polar residues" evidence="10">
    <location>
        <begin position="540"/>
        <end position="570"/>
    </location>
</feature>
<evidence type="ECO:0000256" key="6">
    <source>
        <dbReference type="ARBA" id="ARBA00022771"/>
    </source>
</evidence>
<dbReference type="EMBL" id="AHAT01017123">
    <property type="status" value="NOT_ANNOTATED_CDS"/>
    <property type="molecule type" value="Genomic_DNA"/>
</dbReference>
<feature type="region of interest" description="Disordered" evidence="10">
    <location>
        <begin position="587"/>
        <end position="606"/>
    </location>
</feature>
<reference evidence="14" key="3">
    <citation type="submission" date="2025-09" db="UniProtKB">
        <authorList>
            <consortium name="Ensembl"/>
        </authorList>
    </citation>
    <scope>IDENTIFICATION</scope>
</reference>
<dbReference type="InterPro" id="IPR037819">
    <property type="entry name" value="ARHGEF28_PH"/>
</dbReference>
<keyword evidence="7" id="KW-0862">Zinc</keyword>
<dbReference type="PANTHER" id="PTHR13944:SF22">
    <property type="entry name" value="RHO GUANINE NUCLEOTIDE EXCHANGE FACTOR 28"/>
    <property type="match status" value="1"/>
</dbReference>
<dbReference type="Ensembl" id="ENSLOCT00000013576.1">
    <property type="protein sequence ID" value="ENSLOCP00000013547.1"/>
    <property type="gene ID" value="ENSLOCG00000011032.1"/>
</dbReference>
<feature type="region of interest" description="Disordered" evidence="10">
    <location>
        <begin position="1725"/>
        <end position="1834"/>
    </location>
</feature>
<feature type="compositionally biased region" description="Low complexity" evidence="10">
    <location>
        <begin position="1743"/>
        <end position="1755"/>
    </location>
</feature>
<dbReference type="GO" id="GO:0005085">
    <property type="term" value="F:guanyl-nucleotide exchange factor activity"/>
    <property type="evidence" value="ECO:0007669"/>
    <property type="project" value="UniProtKB-KW"/>
</dbReference>
<feature type="compositionally biased region" description="Acidic residues" evidence="10">
    <location>
        <begin position="1821"/>
        <end position="1834"/>
    </location>
</feature>
<evidence type="ECO:0000256" key="7">
    <source>
        <dbReference type="ARBA" id="ARBA00022833"/>
    </source>
</evidence>
<feature type="compositionally biased region" description="Low complexity" evidence="10">
    <location>
        <begin position="571"/>
        <end position="581"/>
    </location>
</feature>
<dbReference type="Gene3D" id="1.20.900.10">
    <property type="entry name" value="Dbl homology (DH) domain"/>
    <property type="match status" value="1"/>
</dbReference>
<dbReference type="InterPro" id="IPR041020">
    <property type="entry name" value="PH_16"/>
</dbReference>
<reference evidence="15" key="1">
    <citation type="submission" date="2011-12" db="EMBL/GenBank/DDBJ databases">
        <title>The Draft Genome of Lepisosteus oculatus.</title>
        <authorList>
            <consortium name="The Broad Institute Genome Assembly &amp; Analysis Group"/>
            <consortium name="Computational R&amp;D Group"/>
            <consortium name="and Sequencing Platform"/>
            <person name="Di Palma F."/>
            <person name="Alfoldi J."/>
            <person name="Johnson J."/>
            <person name="Berlin A."/>
            <person name="Gnerre S."/>
            <person name="Jaffe D."/>
            <person name="MacCallum I."/>
            <person name="Young S."/>
            <person name="Walker B.J."/>
            <person name="Lander E.S."/>
            <person name="Lindblad-Toh K."/>
        </authorList>
    </citation>
    <scope>NUCLEOTIDE SEQUENCE [LARGE SCALE GENOMIC DNA]</scope>
</reference>
<keyword evidence="2" id="KW-0963">Cytoplasm</keyword>
<dbReference type="SUPFAM" id="SSF57889">
    <property type="entry name" value="Cysteine-rich domain"/>
    <property type="match status" value="1"/>
</dbReference>
<evidence type="ECO:0000259" key="11">
    <source>
        <dbReference type="PROSITE" id="PS50003"/>
    </source>
</evidence>
<evidence type="ECO:0000259" key="12">
    <source>
        <dbReference type="PROSITE" id="PS50010"/>
    </source>
</evidence>
<dbReference type="OMA" id="NDINTHH"/>
<feature type="region of interest" description="Disordered" evidence="10">
    <location>
        <begin position="327"/>
        <end position="356"/>
    </location>
</feature>
<evidence type="ECO:0000256" key="5">
    <source>
        <dbReference type="ARBA" id="ARBA00022723"/>
    </source>
</evidence>
<evidence type="ECO:0000256" key="10">
    <source>
        <dbReference type="SAM" id="MobiDB-lite"/>
    </source>
</evidence>
<dbReference type="CDD" id="cd20876">
    <property type="entry name" value="C1_p190RhoGEF"/>
    <property type="match status" value="1"/>
</dbReference>
<dbReference type="FunFam" id="1.20.900.10:FF:000004">
    <property type="entry name" value="Rho guanine nucleotide exchange factor 2"/>
    <property type="match status" value="1"/>
</dbReference>
<dbReference type="InterPro" id="IPR036770">
    <property type="entry name" value="Ankyrin_rpt-contain_sf"/>
</dbReference>
<evidence type="ECO:0000256" key="3">
    <source>
        <dbReference type="ARBA" id="ARBA00022553"/>
    </source>
</evidence>
<feature type="domain" description="PH" evidence="11">
    <location>
        <begin position="1203"/>
        <end position="1305"/>
    </location>
</feature>
<dbReference type="SMART" id="SM00325">
    <property type="entry name" value="RhoGEF"/>
    <property type="match status" value="1"/>
</dbReference>
<feature type="region of interest" description="Disordered" evidence="10">
    <location>
        <begin position="530"/>
        <end position="582"/>
    </location>
</feature>
<feature type="compositionally biased region" description="Low complexity" evidence="10">
    <location>
        <begin position="1406"/>
        <end position="1419"/>
    </location>
</feature>
<dbReference type="Pfam" id="PF17838">
    <property type="entry name" value="PH_16"/>
    <property type="match status" value="1"/>
</dbReference>
<accession>W5MYT8</accession>
<feature type="region of interest" description="Disordered" evidence="10">
    <location>
        <begin position="1406"/>
        <end position="1467"/>
    </location>
</feature>
<dbReference type="Gene3D" id="2.30.29.30">
    <property type="entry name" value="Pleckstrin-homology domain (PH domain)/Phosphotyrosine-binding domain (PTB)"/>
    <property type="match status" value="1"/>
</dbReference>
<dbReference type="InterPro" id="IPR046349">
    <property type="entry name" value="C1-like_sf"/>
</dbReference>
<dbReference type="CDD" id="cd00160">
    <property type="entry name" value="RhoGEF"/>
    <property type="match status" value="1"/>
</dbReference>
<dbReference type="SUPFAM" id="SSF50729">
    <property type="entry name" value="PH domain-like"/>
    <property type="match status" value="1"/>
</dbReference>
<protein>
    <submittedName>
        <fullName evidence="14">Rho guanine nucleotide exchange factor 28</fullName>
    </submittedName>
</protein>
<dbReference type="Bgee" id="ENSLOCG00000011032">
    <property type="expression patterns" value="Expressed in zone of skin and 9 other cell types or tissues"/>
</dbReference>
<feature type="compositionally biased region" description="Polar residues" evidence="10">
    <location>
        <begin position="1725"/>
        <end position="1742"/>
    </location>
</feature>
<reference evidence="14" key="2">
    <citation type="submission" date="2025-08" db="UniProtKB">
        <authorList>
            <consortium name="Ensembl"/>
        </authorList>
    </citation>
    <scope>IDENTIFICATION</scope>
</reference>
<dbReference type="InterPro" id="IPR000219">
    <property type="entry name" value="DH_dom"/>
</dbReference>
<feature type="coiled-coil region" evidence="9">
    <location>
        <begin position="1540"/>
        <end position="1644"/>
    </location>
</feature>
<dbReference type="PROSITE" id="PS50081">
    <property type="entry name" value="ZF_DAG_PE_2"/>
    <property type="match status" value="1"/>
</dbReference>
<dbReference type="CDD" id="cd14680">
    <property type="entry name" value="PH_p190RhoGEF"/>
    <property type="match status" value="1"/>
</dbReference>
<name>W5MYT8_LEPOC</name>
<dbReference type="InterPro" id="IPR035899">
    <property type="entry name" value="DBL_dom_sf"/>
</dbReference>